<keyword evidence="3" id="KW-0413">Isomerase</keyword>
<proteinExistence type="predicted"/>
<dbReference type="OrthoDB" id="256906at2"/>
<keyword evidence="1" id="KW-0175">Coiled coil</keyword>
<accession>A0A0Q3WW29</accession>
<dbReference type="Pfam" id="PF01261">
    <property type="entry name" value="AP_endonuc_2"/>
    <property type="match status" value="1"/>
</dbReference>
<organism evidence="3 4">
    <name type="scientific">Heyndrickxia shackletonii</name>
    <dbReference type="NCBI Taxonomy" id="157838"/>
    <lineage>
        <taxon>Bacteria</taxon>
        <taxon>Bacillati</taxon>
        <taxon>Bacillota</taxon>
        <taxon>Bacilli</taxon>
        <taxon>Bacillales</taxon>
        <taxon>Bacillaceae</taxon>
        <taxon>Heyndrickxia</taxon>
    </lineage>
</organism>
<dbReference type="SUPFAM" id="SSF51658">
    <property type="entry name" value="Xylose isomerase-like"/>
    <property type="match status" value="1"/>
</dbReference>
<dbReference type="RefSeq" id="WP_055738640.1">
    <property type="nucleotide sequence ID" value="NZ_JAAIWL010000006.1"/>
</dbReference>
<dbReference type="Gene3D" id="3.20.20.150">
    <property type="entry name" value="Divalent-metal-dependent TIM barrel enzymes"/>
    <property type="match status" value="1"/>
</dbReference>
<evidence type="ECO:0000259" key="2">
    <source>
        <dbReference type="Pfam" id="PF01261"/>
    </source>
</evidence>
<feature type="coiled-coil region" evidence="1">
    <location>
        <begin position="73"/>
        <end position="100"/>
    </location>
</feature>
<dbReference type="InterPro" id="IPR050312">
    <property type="entry name" value="IolE/XylAMocC-like"/>
</dbReference>
<dbReference type="EMBL" id="LJJC01000004">
    <property type="protein sequence ID" value="KQL52927.1"/>
    <property type="molecule type" value="Genomic_DNA"/>
</dbReference>
<dbReference type="PANTHER" id="PTHR12110:SF53">
    <property type="entry name" value="BLR5974 PROTEIN"/>
    <property type="match status" value="1"/>
</dbReference>
<dbReference type="PATRIC" id="fig|157838.3.peg.1107"/>
<dbReference type="STRING" id="157838.AN964_04985"/>
<keyword evidence="4" id="KW-1185">Reference proteome</keyword>
<gene>
    <name evidence="3" type="ORF">AN964_04985</name>
</gene>
<dbReference type="PANTHER" id="PTHR12110">
    <property type="entry name" value="HYDROXYPYRUVATE ISOMERASE"/>
    <property type="match status" value="1"/>
</dbReference>
<comment type="caution">
    <text evidence="3">The sequence shown here is derived from an EMBL/GenBank/DDBJ whole genome shotgun (WGS) entry which is preliminary data.</text>
</comment>
<sequence length="287" mass="32235">MKLGVSSYSFLSAIQSGEMTIFDVMDWIKEHGGEHIEIVPIGFTLDDNEEFAGAIRNKASSLGIDISNYAIGANFIDKNKEEYQAEIERVKKQVDIAHALGVKKMRHDVASRNPKEATITQFQKDLPAIVTACKEIADYASQYNITTSIENHGFHVQHADRVHQIVDLVDKENFKTTLDIGNFLCVDEDPLSSVKRNISIASMVHFKDFYVRPHDRNPGSGWFQSAAGNYLRGAIVGQGDIHIPHVMKEVKESGYDGYLSLEFEGMEDCRTGVKIGLENIKRIWDEL</sequence>
<protein>
    <submittedName>
        <fullName evidence="3">Sugar phosphate isomerase</fullName>
    </submittedName>
</protein>
<name>A0A0Q3WW29_9BACI</name>
<dbReference type="GO" id="GO:0016853">
    <property type="term" value="F:isomerase activity"/>
    <property type="evidence" value="ECO:0007669"/>
    <property type="project" value="UniProtKB-KW"/>
</dbReference>
<dbReference type="InterPro" id="IPR036237">
    <property type="entry name" value="Xyl_isomerase-like_sf"/>
</dbReference>
<evidence type="ECO:0000256" key="1">
    <source>
        <dbReference type="SAM" id="Coils"/>
    </source>
</evidence>
<dbReference type="InterPro" id="IPR013022">
    <property type="entry name" value="Xyl_isomerase-like_TIM-brl"/>
</dbReference>
<reference evidence="3 4" key="1">
    <citation type="submission" date="2015-09" db="EMBL/GenBank/DDBJ databases">
        <title>Genome sequencing project for genomic taxonomy and phylogenomics of Bacillus-like bacteria.</title>
        <authorList>
            <person name="Liu B."/>
            <person name="Wang J."/>
            <person name="Zhu Y."/>
            <person name="Liu G."/>
            <person name="Chen Q."/>
            <person name="Chen Z."/>
            <person name="Lan J."/>
            <person name="Che J."/>
            <person name="Ge C."/>
            <person name="Shi H."/>
            <person name="Pan Z."/>
            <person name="Liu X."/>
        </authorList>
    </citation>
    <scope>NUCLEOTIDE SEQUENCE [LARGE SCALE GENOMIC DNA]</scope>
    <source>
        <strain evidence="3 4">LMG 18435</strain>
    </source>
</reference>
<dbReference type="AlphaFoldDB" id="A0A0Q3WW29"/>
<dbReference type="Proteomes" id="UP000051888">
    <property type="component" value="Unassembled WGS sequence"/>
</dbReference>
<evidence type="ECO:0000313" key="4">
    <source>
        <dbReference type="Proteomes" id="UP000051888"/>
    </source>
</evidence>
<feature type="domain" description="Xylose isomerase-like TIM barrel" evidence="2">
    <location>
        <begin position="26"/>
        <end position="280"/>
    </location>
</feature>
<evidence type="ECO:0000313" key="3">
    <source>
        <dbReference type="EMBL" id="KQL52927.1"/>
    </source>
</evidence>